<accession>A0AAE1XDI7</accession>
<dbReference type="EMBL" id="JACGWL010000001">
    <property type="protein sequence ID" value="KAK4409946.1"/>
    <property type="molecule type" value="Genomic_DNA"/>
</dbReference>
<dbReference type="Proteomes" id="UP001289374">
    <property type="component" value="Unassembled WGS sequence"/>
</dbReference>
<reference evidence="1" key="1">
    <citation type="submission" date="2020-06" db="EMBL/GenBank/DDBJ databases">
        <authorList>
            <person name="Li T."/>
            <person name="Hu X."/>
            <person name="Zhang T."/>
            <person name="Song X."/>
            <person name="Zhang H."/>
            <person name="Dai N."/>
            <person name="Sheng W."/>
            <person name="Hou X."/>
            <person name="Wei L."/>
        </authorList>
    </citation>
    <scope>NUCLEOTIDE SEQUENCE</scope>
    <source>
        <strain evidence="1">K16</strain>
        <tissue evidence="1">Leaf</tissue>
    </source>
</reference>
<dbReference type="InterPro" id="IPR009737">
    <property type="entry name" value="Aim32/Apd1-like"/>
</dbReference>
<keyword evidence="2" id="KW-1185">Reference proteome</keyword>
<dbReference type="PANTHER" id="PTHR31902:SF10">
    <property type="entry name" value="SUCRASE_FERREDOXIN-LIKE FAMILY PROTEIN"/>
    <property type="match status" value="1"/>
</dbReference>
<sequence length="92" mass="10410">MAGESESFSTAVEDNAKYGFERAEMYESNLAGTVDLYERHVFLCYKSHELWPSRVEDSESDPLPNLLATSLKARKNDISLKLLFLDTIYSPG</sequence>
<evidence type="ECO:0000313" key="2">
    <source>
        <dbReference type="Proteomes" id="UP001289374"/>
    </source>
</evidence>
<comment type="caution">
    <text evidence="1">The sequence shown here is derived from an EMBL/GenBank/DDBJ whole genome shotgun (WGS) entry which is preliminary data.</text>
</comment>
<proteinExistence type="predicted"/>
<reference evidence="1" key="2">
    <citation type="journal article" date="2024" name="Plant">
        <title>Genomic evolution and insights into agronomic trait innovations of Sesamum species.</title>
        <authorList>
            <person name="Miao H."/>
            <person name="Wang L."/>
            <person name="Qu L."/>
            <person name="Liu H."/>
            <person name="Sun Y."/>
            <person name="Le M."/>
            <person name="Wang Q."/>
            <person name="Wei S."/>
            <person name="Zheng Y."/>
            <person name="Lin W."/>
            <person name="Duan Y."/>
            <person name="Cao H."/>
            <person name="Xiong S."/>
            <person name="Wang X."/>
            <person name="Wei L."/>
            <person name="Li C."/>
            <person name="Ma Q."/>
            <person name="Ju M."/>
            <person name="Zhao R."/>
            <person name="Li G."/>
            <person name="Mu C."/>
            <person name="Tian Q."/>
            <person name="Mei H."/>
            <person name="Zhang T."/>
            <person name="Gao T."/>
            <person name="Zhang H."/>
        </authorList>
    </citation>
    <scope>NUCLEOTIDE SEQUENCE</scope>
    <source>
        <strain evidence="1">K16</strain>
    </source>
</reference>
<organism evidence="1 2">
    <name type="scientific">Sesamum angolense</name>
    <dbReference type="NCBI Taxonomy" id="2727404"/>
    <lineage>
        <taxon>Eukaryota</taxon>
        <taxon>Viridiplantae</taxon>
        <taxon>Streptophyta</taxon>
        <taxon>Embryophyta</taxon>
        <taxon>Tracheophyta</taxon>
        <taxon>Spermatophyta</taxon>
        <taxon>Magnoliopsida</taxon>
        <taxon>eudicotyledons</taxon>
        <taxon>Gunneridae</taxon>
        <taxon>Pentapetalae</taxon>
        <taxon>asterids</taxon>
        <taxon>lamiids</taxon>
        <taxon>Lamiales</taxon>
        <taxon>Pedaliaceae</taxon>
        <taxon>Sesamum</taxon>
    </lineage>
</organism>
<name>A0AAE1XDI7_9LAMI</name>
<evidence type="ECO:0000313" key="1">
    <source>
        <dbReference type="EMBL" id="KAK4409946.1"/>
    </source>
</evidence>
<protein>
    <submittedName>
        <fullName evidence="1">Uncharacterized protein</fullName>
    </submittedName>
</protein>
<dbReference type="AlphaFoldDB" id="A0AAE1XDI7"/>
<gene>
    <name evidence="1" type="ORF">Sango_0067600</name>
</gene>
<dbReference type="PANTHER" id="PTHR31902">
    <property type="entry name" value="ACTIN PATCHES DISTAL PROTEIN 1"/>
    <property type="match status" value="1"/>
</dbReference>